<dbReference type="GO" id="GO:0005524">
    <property type="term" value="F:ATP binding"/>
    <property type="evidence" value="ECO:0007669"/>
    <property type="project" value="UniProtKB-KW"/>
</dbReference>
<evidence type="ECO:0000256" key="6">
    <source>
        <dbReference type="ARBA" id="ARBA00022840"/>
    </source>
</evidence>
<keyword evidence="6 13" id="KW-0067">ATP-binding</keyword>
<protein>
    <submittedName>
        <fullName evidence="13">Multidrug export ATP-binding/permease protein</fullName>
    </submittedName>
</protein>
<accession>A0A5E4PGC9</accession>
<evidence type="ECO:0000256" key="2">
    <source>
        <dbReference type="ARBA" id="ARBA00022448"/>
    </source>
</evidence>
<dbReference type="Pfam" id="PF00005">
    <property type="entry name" value="ABC_tran"/>
    <property type="match status" value="1"/>
</dbReference>
<proteinExistence type="predicted"/>
<feature type="transmembrane region" description="Helical" evidence="10">
    <location>
        <begin position="156"/>
        <end position="189"/>
    </location>
</feature>
<keyword evidence="14" id="KW-1185">Reference proteome</keyword>
<dbReference type="GO" id="GO:0015421">
    <property type="term" value="F:ABC-type oligopeptide transporter activity"/>
    <property type="evidence" value="ECO:0007669"/>
    <property type="project" value="TreeGrafter"/>
</dbReference>
<feature type="domain" description="ABC transmembrane type-1" evidence="12">
    <location>
        <begin position="32"/>
        <end position="302"/>
    </location>
</feature>
<feature type="transmembrane region" description="Helical" evidence="10">
    <location>
        <begin position="284"/>
        <end position="305"/>
    </location>
</feature>
<dbReference type="AlphaFoldDB" id="A0A5E4PGC9"/>
<evidence type="ECO:0000313" key="13">
    <source>
        <dbReference type="EMBL" id="VVC75522.1"/>
    </source>
</evidence>
<dbReference type="EMBL" id="LR699119">
    <property type="protein sequence ID" value="VVC75522.1"/>
    <property type="molecule type" value="Genomic_DNA"/>
</dbReference>
<keyword evidence="8" id="KW-0445">Lipid transport</keyword>
<dbReference type="InterPro" id="IPR017871">
    <property type="entry name" value="ABC_transporter-like_CS"/>
</dbReference>
<dbReference type="RefSeq" id="WP_148338821.1">
    <property type="nucleotide sequence ID" value="NZ_LR699119.1"/>
</dbReference>
<feature type="transmembrane region" description="Helical" evidence="10">
    <location>
        <begin position="257"/>
        <end position="278"/>
    </location>
</feature>
<dbReference type="InterPro" id="IPR039421">
    <property type="entry name" value="Type_1_exporter"/>
</dbReference>
<comment type="subcellular location">
    <subcellularLocation>
        <location evidence="1">Cell membrane</location>
        <topology evidence="1">Multi-pass membrane protein</topology>
    </subcellularLocation>
</comment>
<feature type="transmembrane region" description="Helical" evidence="10">
    <location>
        <begin position="71"/>
        <end position="89"/>
    </location>
</feature>
<feature type="domain" description="ABC transporter" evidence="11">
    <location>
        <begin position="350"/>
        <end position="584"/>
    </location>
</feature>
<name>A0A5E4PGC9_9COXI</name>
<dbReference type="GO" id="GO:0006869">
    <property type="term" value="P:lipid transport"/>
    <property type="evidence" value="ECO:0007669"/>
    <property type="project" value="UniProtKB-KW"/>
</dbReference>
<keyword evidence="7 10" id="KW-1133">Transmembrane helix</keyword>
<evidence type="ECO:0000313" key="14">
    <source>
        <dbReference type="Proteomes" id="UP000324194"/>
    </source>
</evidence>
<dbReference type="SMART" id="SM00382">
    <property type="entry name" value="AAA"/>
    <property type="match status" value="1"/>
</dbReference>
<dbReference type="InterPro" id="IPR011527">
    <property type="entry name" value="ABC1_TM_dom"/>
</dbReference>
<keyword evidence="3" id="KW-1003">Cell membrane</keyword>
<dbReference type="SUPFAM" id="SSF52540">
    <property type="entry name" value="P-loop containing nucleoside triphosphate hydrolases"/>
    <property type="match status" value="1"/>
</dbReference>
<dbReference type="InterPro" id="IPR003593">
    <property type="entry name" value="AAA+_ATPase"/>
</dbReference>
<keyword evidence="9 10" id="KW-0472">Membrane</keyword>
<dbReference type="Gene3D" id="1.20.1560.10">
    <property type="entry name" value="ABC transporter type 1, transmembrane domain"/>
    <property type="match status" value="1"/>
</dbReference>
<dbReference type="GO" id="GO:0005886">
    <property type="term" value="C:plasma membrane"/>
    <property type="evidence" value="ECO:0007669"/>
    <property type="project" value="UniProtKB-SubCell"/>
</dbReference>
<dbReference type="InterPro" id="IPR003439">
    <property type="entry name" value="ABC_transporter-like_ATP-bd"/>
</dbReference>
<dbReference type="Gene3D" id="3.40.50.300">
    <property type="entry name" value="P-loop containing nucleotide triphosphate hydrolases"/>
    <property type="match status" value="1"/>
</dbReference>
<dbReference type="InterPro" id="IPR036640">
    <property type="entry name" value="ABC1_TM_sf"/>
</dbReference>
<evidence type="ECO:0000256" key="10">
    <source>
        <dbReference type="SAM" id="Phobius"/>
    </source>
</evidence>
<dbReference type="PANTHER" id="PTHR43394">
    <property type="entry name" value="ATP-DEPENDENT PERMEASE MDL1, MITOCHONDRIAL"/>
    <property type="match status" value="1"/>
</dbReference>
<keyword evidence="4 10" id="KW-0812">Transmembrane</keyword>
<dbReference type="Pfam" id="PF00664">
    <property type="entry name" value="ABC_membrane"/>
    <property type="match status" value="1"/>
</dbReference>
<evidence type="ECO:0000259" key="11">
    <source>
        <dbReference type="PROSITE" id="PS50893"/>
    </source>
</evidence>
<evidence type="ECO:0000256" key="5">
    <source>
        <dbReference type="ARBA" id="ARBA00022741"/>
    </source>
</evidence>
<dbReference type="SUPFAM" id="SSF90123">
    <property type="entry name" value="ABC transporter transmembrane region"/>
    <property type="match status" value="1"/>
</dbReference>
<dbReference type="InterPro" id="IPR027417">
    <property type="entry name" value="P-loop_NTPase"/>
</dbReference>
<evidence type="ECO:0000256" key="4">
    <source>
        <dbReference type="ARBA" id="ARBA00022692"/>
    </source>
</evidence>
<evidence type="ECO:0000256" key="3">
    <source>
        <dbReference type="ARBA" id="ARBA00022475"/>
    </source>
</evidence>
<evidence type="ECO:0000259" key="12">
    <source>
        <dbReference type="PROSITE" id="PS50929"/>
    </source>
</evidence>
<gene>
    <name evidence="13" type="ORF">AQUSIP_08120</name>
</gene>
<dbReference type="Proteomes" id="UP000324194">
    <property type="component" value="Chromosome 1"/>
</dbReference>
<evidence type="ECO:0000256" key="8">
    <source>
        <dbReference type="ARBA" id="ARBA00023055"/>
    </source>
</evidence>
<keyword evidence="2" id="KW-0813">Transport</keyword>
<dbReference type="KEGG" id="asip:AQUSIP_08120"/>
<organism evidence="13 14">
    <name type="scientific">Aquicella siphonis</name>
    <dbReference type="NCBI Taxonomy" id="254247"/>
    <lineage>
        <taxon>Bacteria</taxon>
        <taxon>Pseudomonadati</taxon>
        <taxon>Pseudomonadota</taxon>
        <taxon>Gammaproteobacteria</taxon>
        <taxon>Legionellales</taxon>
        <taxon>Coxiellaceae</taxon>
        <taxon>Aquicella</taxon>
    </lineage>
</organism>
<evidence type="ECO:0000256" key="1">
    <source>
        <dbReference type="ARBA" id="ARBA00004651"/>
    </source>
</evidence>
<feature type="transmembrane region" description="Helical" evidence="10">
    <location>
        <begin position="28"/>
        <end position="51"/>
    </location>
</feature>
<dbReference type="PROSITE" id="PS50929">
    <property type="entry name" value="ABC_TM1F"/>
    <property type="match status" value="1"/>
</dbReference>
<dbReference type="PANTHER" id="PTHR43394:SF1">
    <property type="entry name" value="ATP-BINDING CASSETTE SUB-FAMILY B MEMBER 10, MITOCHONDRIAL"/>
    <property type="match status" value="1"/>
</dbReference>
<keyword evidence="5" id="KW-0547">Nucleotide-binding</keyword>
<sequence>MNTGTGRKAAFPHSVPGFVRHFFHPYRYYFTVMLLINFFVSLYISVQPYVLKTLLDAATPLLGSDKLIRGALWPAVLLVSLTILNNLAWRLNNYVTLKSLPALKADIIDETSDYTHGHSFRFFQDHLSGSVSNRIVDLANNTDLLILNCRSLFQDFLTILTAIVISSVVSPYFSLVFLIWTLFFIRAAFYFSKSITPFSRAFAESRSQAVGNVVDSFANAVNVILFSRRIHEKNYLRVSLDEMASKDVLLQSRLMRYAFIMSTLTVSVQAVIIALLLYLGKEGFLTIGDFALIFMLTLSVLDHVWHFTESLFKVAEQFGVFNQALQFLSIRHEIIDQDNAAPLNISQGKIEFSHVKFFYNENQRLFEDKTLVINGREKVGLVGYSGSGKSSFVNLITRIFDVEQGDIFIDGQSIYSVTLNSLRENIAFIPQDPALFHRSLMDNIRYGNLGATDDEVIEAAKKAHVHEFAAEFPLRYQTLVGERGVKLSGGQRQRIAIACAILKNAPILIMDEATSSLDSVTESLIQESLKYAMTSKTVIIIAHRLSTIKAMDRILVFDKGKVMEEGTHEALLKRGVIYNQLWKRQHGFLSSSL</sequence>
<dbReference type="PROSITE" id="PS50893">
    <property type="entry name" value="ABC_TRANSPORTER_2"/>
    <property type="match status" value="1"/>
</dbReference>
<dbReference type="FunFam" id="3.40.50.300:FF:000287">
    <property type="entry name" value="Multidrug ABC transporter ATP-binding protein"/>
    <property type="match status" value="1"/>
</dbReference>
<evidence type="ECO:0000256" key="9">
    <source>
        <dbReference type="ARBA" id="ARBA00023136"/>
    </source>
</evidence>
<evidence type="ECO:0000256" key="7">
    <source>
        <dbReference type="ARBA" id="ARBA00022989"/>
    </source>
</evidence>
<dbReference type="OrthoDB" id="6336411at2"/>
<dbReference type="PROSITE" id="PS00211">
    <property type="entry name" value="ABC_TRANSPORTER_1"/>
    <property type="match status" value="1"/>
</dbReference>
<reference evidence="13 14" key="1">
    <citation type="submission" date="2019-08" db="EMBL/GenBank/DDBJ databases">
        <authorList>
            <person name="Guy L."/>
        </authorList>
    </citation>
    <scope>NUCLEOTIDE SEQUENCE [LARGE SCALE GENOMIC DNA]</scope>
    <source>
        <strain evidence="13 14">SGT-108</strain>
    </source>
</reference>
<dbReference type="GO" id="GO:0016887">
    <property type="term" value="F:ATP hydrolysis activity"/>
    <property type="evidence" value="ECO:0007669"/>
    <property type="project" value="InterPro"/>
</dbReference>